<dbReference type="InterPro" id="IPR038072">
    <property type="entry name" value="GspK_central_sf"/>
</dbReference>
<comment type="caution">
    <text evidence="3">The sequence shown here is derived from an EMBL/GenBank/DDBJ whole genome shotgun (WGS) entry which is preliminary data.</text>
</comment>
<organism evidence="3 4">
    <name type="scientific">Roseiterribacter gracilis</name>
    <dbReference type="NCBI Taxonomy" id="2812848"/>
    <lineage>
        <taxon>Bacteria</taxon>
        <taxon>Pseudomonadati</taxon>
        <taxon>Pseudomonadota</taxon>
        <taxon>Alphaproteobacteria</taxon>
        <taxon>Rhodospirillales</taxon>
        <taxon>Roseiterribacteraceae</taxon>
        <taxon>Roseiterribacter</taxon>
    </lineage>
</organism>
<dbReference type="Proteomes" id="UP000681075">
    <property type="component" value="Unassembled WGS sequence"/>
</dbReference>
<sequence length="334" mass="35216">MLGLIALLALGATALLAWLDRVQSDTAALQARVVADRAFADARATVLYALSVESLSTRGLEIVPLTTLRQGLRPYDLRTGIALQAASVRLDARPYQLPGGAIVRLQDARGLLGLNTASSDEIERLLQTVGVAAPRARTLAACLLDYIDADQLVRPGGAEAAAYRAAGRAPPPDRPLRDVGELALVLGFADAPSPLDDARLLQSVHAGFTRGIGINSAAAPVLRAAGFNETQIAALLAHRRTDVIDTMAQLQAVAGLATPPDPLRFPLFPADEFRVELEIGGRTQIFGVTLTPRASDAPFRIDYSRSPVSGPSHGNRPEFAPLPFPDVAAALPPA</sequence>
<dbReference type="SUPFAM" id="SSF158544">
    <property type="entry name" value="GspK insert domain-like"/>
    <property type="match status" value="1"/>
</dbReference>
<protein>
    <recommendedName>
        <fullName evidence="2">T2SS protein K first SAM-like domain-containing protein</fullName>
    </recommendedName>
</protein>
<proteinExistence type="predicted"/>
<dbReference type="AlphaFoldDB" id="A0A8S8XEF9"/>
<evidence type="ECO:0000313" key="3">
    <source>
        <dbReference type="EMBL" id="GIL41793.1"/>
    </source>
</evidence>
<evidence type="ECO:0000313" key="4">
    <source>
        <dbReference type="Proteomes" id="UP000681075"/>
    </source>
</evidence>
<evidence type="ECO:0000259" key="2">
    <source>
        <dbReference type="Pfam" id="PF21687"/>
    </source>
</evidence>
<dbReference type="Gene3D" id="1.10.40.60">
    <property type="entry name" value="EpsJ-like"/>
    <property type="match status" value="1"/>
</dbReference>
<name>A0A8S8XEF9_9PROT</name>
<keyword evidence="4" id="KW-1185">Reference proteome</keyword>
<dbReference type="Pfam" id="PF21687">
    <property type="entry name" value="T2SSK_1st"/>
    <property type="match status" value="1"/>
</dbReference>
<dbReference type="EMBL" id="BOPV01000001">
    <property type="protein sequence ID" value="GIL41793.1"/>
    <property type="molecule type" value="Genomic_DNA"/>
</dbReference>
<reference evidence="3" key="1">
    <citation type="submission" date="2021-02" db="EMBL/GenBank/DDBJ databases">
        <title>Genome sequence of Rhodospirillales sp. strain TMPK1 isolated from soil.</title>
        <authorList>
            <person name="Nakai R."/>
            <person name="Kusada H."/>
            <person name="Tamaki H."/>
        </authorList>
    </citation>
    <scope>NUCLEOTIDE SEQUENCE</scope>
    <source>
        <strain evidence="3">TMPK1</strain>
    </source>
</reference>
<evidence type="ECO:0000256" key="1">
    <source>
        <dbReference type="SAM" id="MobiDB-lite"/>
    </source>
</evidence>
<feature type="region of interest" description="Disordered" evidence="1">
    <location>
        <begin position="305"/>
        <end position="326"/>
    </location>
</feature>
<dbReference type="InterPro" id="IPR049031">
    <property type="entry name" value="T2SSK_SAM-like_1st"/>
</dbReference>
<accession>A0A8S8XEF9</accession>
<gene>
    <name evidence="3" type="ORF">TMPK1_40300</name>
</gene>
<feature type="domain" description="T2SS protein K first SAM-like" evidence="2">
    <location>
        <begin position="115"/>
        <end position="189"/>
    </location>
</feature>